<name>A0A081C852_VECG1</name>
<evidence type="ECO:0000313" key="1">
    <source>
        <dbReference type="EMBL" id="GAK60757.1"/>
    </source>
</evidence>
<proteinExistence type="predicted"/>
<keyword evidence="2" id="KW-1185">Reference proteome</keyword>
<sequence length="177" mass="20806">MNLFWRLGFSVVLSVYAFSAGFSLFSLVYASPLPPQFALFHQERQILFPHWNEQGAFANVLRKDVQRVSLAYNEEHVIRKFTFQLTTLTEKLSISFTPKIIIKPFILIEELQDLLLVYHSRRSRDTIPINENFQMRRLSLANAAMQVKKILEKRSNRSLSVCPYYHSIYGLHLQILW</sequence>
<dbReference type="STRING" id="1499967.U27_00655"/>
<protein>
    <submittedName>
        <fullName evidence="1">Uncharacterized protein</fullName>
    </submittedName>
</protein>
<organism evidence="1">
    <name type="scientific">Vecturithrix granuli</name>
    <dbReference type="NCBI Taxonomy" id="1499967"/>
    <lineage>
        <taxon>Bacteria</taxon>
        <taxon>Candidatus Moduliflexota</taxon>
        <taxon>Candidatus Vecturitrichia</taxon>
        <taxon>Candidatus Vecturitrichales</taxon>
        <taxon>Candidatus Vecturitrichaceae</taxon>
        <taxon>Candidatus Vecturithrix</taxon>
    </lineage>
</organism>
<reference evidence="1" key="1">
    <citation type="journal article" date="2015" name="PeerJ">
        <title>First genomic representation of candidate bacterial phylum KSB3 points to enhanced environmental sensing as a trigger of wastewater bulking.</title>
        <authorList>
            <person name="Sekiguchi Y."/>
            <person name="Ohashi A."/>
            <person name="Parks D.H."/>
            <person name="Yamauchi T."/>
            <person name="Tyson G.W."/>
            <person name="Hugenholtz P."/>
        </authorList>
    </citation>
    <scope>NUCLEOTIDE SEQUENCE [LARGE SCALE GENOMIC DNA]</scope>
</reference>
<evidence type="ECO:0000313" key="2">
    <source>
        <dbReference type="Proteomes" id="UP000030661"/>
    </source>
</evidence>
<dbReference type="Proteomes" id="UP000030661">
    <property type="component" value="Unassembled WGS sequence"/>
</dbReference>
<dbReference type="AlphaFoldDB" id="A0A081C852"/>
<gene>
    <name evidence="1" type="ORF">U27_00655</name>
</gene>
<dbReference type="EMBL" id="DF820474">
    <property type="protein sequence ID" value="GAK60757.1"/>
    <property type="molecule type" value="Genomic_DNA"/>
</dbReference>
<accession>A0A081C852</accession>
<dbReference type="HOGENOM" id="CLU_122275_0_0_0"/>